<dbReference type="OrthoDB" id="9810247at2"/>
<dbReference type="InterPro" id="IPR010233">
    <property type="entry name" value="UbiG_MeTrfase"/>
</dbReference>
<dbReference type="NCBIfam" id="TIGR01983">
    <property type="entry name" value="UbiG"/>
    <property type="match status" value="1"/>
</dbReference>
<dbReference type="Pfam" id="PF08241">
    <property type="entry name" value="Methyltransf_11"/>
    <property type="match status" value="1"/>
</dbReference>
<keyword evidence="1 6" id="KW-0489">Methyltransferase</keyword>
<keyword evidence="4" id="KW-0949">S-adenosyl-L-methionine</keyword>
<dbReference type="GO" id="GO:0032259">
    <property type="term" value="P:methylation"/>
    <property type="evidence" value="ECO:0007669"/>
    <property type="project" value="UniProtKB-KW"/>
</dbReference>
<organism evidence="6 7">
    <name type="scientific">Streptomyces capillispiralis</name>
    <dbReference type="NCBI Taxonomy" id="68182"/>
    <lineage>
        <taxon>Bacteria</taxon>
        <taxon>Bacillati</taxon>
        <taxon>Actinomycetota</taxon>
        <taxon>Actinomycetes</taxon>
        <taxon>Kitasatosporales</taxon>
        <taxon>Streptomycetaceae</taxon>
        <taxon>Streptomyces</taxon>
    </lineage>
</organism>
<keyword evidence="3" id="KW-0831">Ubiquinone biosynthesis</keyword>
<dbReference type="EMBL" id="VIWV01000001">
    <property type="protein sequence ID" value="TWF84775.1"/>
    <property type="molecule type" value="Genomic_DNA"/>
</dbReference>
<dbReference type="CDD" id="cd02440">
    <property type="entry name" value="AdoMet_MTases"/>
    <property type="match status" value="1"/>
</dbReference>
<dbReference type="PANTHER" id="PTHR43464">
    <property type="entry name" value="METHYLTRANSFERASE"/>
    <property type="match status" value="1"/>
</dbReference>
<dbReference type="InterPro" id="IPR029063">
    <property type="entry name" value="SAM-dependent_MTases_sf"/>
</dbReference>
<reference evidence="6 7" key="1">
    <citation type="submission" date="2019-06" db="EMBL/GenBank/DDBJ databases">
        <title>Sequencing the genomes of 1000 actinobacteria strains.</title>
        <authorList>
            <person name="Klenk H.-P."/>
        </authorList>
    </citation>
    <scope>NUCLEOTIDE SEQUENCE [LARGE SCALE GENOMIC DNA]</scope>
    <source>
        <strain evidence="6 7">DSM 41695</strain>
    </source>
</reference>
<evidence type="ECO:0000256" key="2">
    <source>
        <dbReference type="ARBA" id="ARBA00022679"/>
    </source>
</evidence>
<dbReference type="GO" id="GO:0061542">
    <property type="term" value="F:3-demethylubiquinol 3-O-methyltransferase activity"/>
    <property type="evidence" value="ECO:0007669"/>
    <property type="project" value="InterPro"/>
</dbReference>
<name>A0A561TCD4_9ACTN</name>
<dbReference type="RefSeq" id="WP_145866850.1">
    <property type="nucleotide sequence ID" value="NZ_BNCE01000025.1"/>
</dbReference>
<evidence type="ECO:0000259" key="5">
    <source>
        <dbReference type="Pfam" id="PF08241"/>
    </source>
</evidence>
<evidence type="ECO:0000313" key="6">
    <source>
        <dbReference type="EMBL" id="TWF84775.1"/>
    </source>
</evidence>
<keyword evidence="7" id="KW-1185">Reference proteome</keyword>
<feature type="domain" description="Methyltransferase type 11" evidence="5">
    <location>
        <begin position="57"/>
        <end position="151"/>
    </location>
</feature>
<proteinExistence type="predicted"/>
<dbReference type="Proteomes" id="UP000316603">
    <property type="component" value="Unassembled WGS sequence"/>
</dbReference>
<gene>
    <name evidence="6" type="ORF">FHX78_111711</name>
</gene>
<protein>
    <submittedName>
        <fullName evidence="6">3-demethylubiquinone-9 3-methyltransferase</fullName>
    </submittedName>
</protein>
<comment type="caution">
    <text evidence="6">The sequence shown here is derived from an EMBL/GenBank/DDBJ whole genome shotgun (WGS) entry which is preliminary data.</text>
</comment>
<keyword evidence="6" id="KW-0830">Ubiquinone</keyword>
<dbReference type="Gene3D" id="3.40.50.150">
    <property type="entry name" value="Vaccinia Virus protein VP39"/>
    <property type="match status" value="1"/>
</dbReference>
<evidence type="ECO:0000256" key="4">
    <source>
        <dbReference type="ARBA" id="ARBA00022691"/>
    </source>
</evidence>
<dbReference type="AlphaFoldDB" id="A0A561TCD4"/>
<sequence>MTHQQLSPAQDTYFFADYADTWWTDDSKMNPLRSFNPYRFEYFDQFVEGSWADKKVLDVGCGGGYTCEFLHQRGARVSGLDPSPRLVEAAARHAKDTGKDIDYTVGKSESLPYPDASFDVVTCVDVLEHVESPGLAVSEIHRVLKPGGVFLYDTINRTVRSRVMMIWLPERILGIVPKGAHDWNDFITPTEMIAYLGAAGFTPLGRPAGLAIRGQNKNGSLKIHPTRDLSSLYLGAARA</sequence>
<evidence type="ECO:0000256" key="3">
    <source>
        <dbReference type="ARBA" id="ARBA00022688"/>
    </source>
</evidence>
<dbReference type="InterPro" id="IPR013216">
    <property type="entry name" value="Methyltransf_11"/>
</dbReference>
<evidence type="ECO:0000256" key="1">
    <source>
        <dbReference type="ARBA" id="ARBA00022603"/>
    </source>
</evidence>
<dbReference type="SUPFAM" id="SSF53335">
    <property type="entry name" value="S-adenosyl-L-methionine-dependent methyltransferases"/>
    <property type="match status" value="1"/>
</dbReference>
<accession>A0A561TCD4</accession>
<evidence type="ECO:0000313" key="7">
    <source>
        <dbReference type="Proteomes" id="UP000316603"/>
    </source>
</evidence>
<dbReference type="PANTHER" id="PTHR43464:SF19">
    <property type="entry name" value="UBIQUINONE BIOSYNTHESIS O-METHYLTRANSFERASE, MITOCHONDRIAL"/>
    <property type="match status" value="1"/>
</dbReference>
<dbReference type="GO" id="GO:0010420">
    <property type="term" value="F:polyprenyldihydroxybenzoate methyltransferase activity"/>
    <property type="evidence" value="ECO:0007669"/>
    <property type="project" value="InterPro"/>
</dbReference>
<keyword evidence="2 6" id="KW-0808">Transferase</keyword>